<dbReference type="PANTHER" id="PTHR23409">
    <property type="entry name" value="RIBONUCLEOSIDE-DIPHOSPHATE REDUCTASE SMALL CHAIN"/>
    <property type="match status" value="1"/>
</dbReference>
<evidence type="ECO:0000256" key="1">
    <source>
        <dbReference type="ARBA" id="ARBA00009303"/>
    </source>
</evidence>
<name>A0AA39IVE1_9AGAR</name>
<proteinExistence type="inferred from homology"/>
<protein>
    <submittedName>
        <fullName evidence="2">Ribonucleotide reductase</fullName>
    </submittedName>
</protein>
<accession>A0AA39IVE1</accession>
<dbReference type="EMBL" id="JAUEPT010000121">
    <property type="protein sequence ID" value="KAK0431153.1"/>
    <property type="molecule type" value="Genomic_DNA"/>
</dbReference>
<sequence length="332" mass="38405">MTEPEQEQERRAEPLLDPGPEHFILFPLKNSMVFDFYKKAQASLWTAEEMDLTEDWLQWKDRLTPAERSMLTNVLAFFATIDSIVGKNLMQRFSAEVQIPEFRMFYDFQAMMENVHWKVYSLLITMLIPDEDEQSHLFHAITTILSMHAKVEWAMYWITSNAPFARRVVAFTTVKGIFFSRSFAAIFWLKKKGLMPGLTFSNKLISRDEGLHTDFACFIYSCLHNKLPENMLTTIVTEASELEQDFWKENEDTLVDGILGLSAPAMVQYIKFVTDRLLVALDVSKVYNTQNPFEFVKMISLEGKTNFFKRRVSDYAKAFITGKGPAAACKKL</sequence>
<dbReference type="InterPro" id="IPR033909">
    <property type="entry name" value="RNR_small"/>
</dbReference>
<keyword evidence="3" id="KW-1185">Reference proteome</keyword>
<comment type="caution">
    <text evidence="2">The sequence shown here is derived from an EMBL/GenBank/DDBJ whole genome shotgun (WGS) entry which is preliminary data.</text>
</comment>
<dbReference type="CDD" id="cd01049">
    <property type="entry name" value="RNRR2"/>
    <property type="match status" value="1"/>
</dbReference>
<dbReference type="GO" id="GO:0009263">
    <property type="term" value="P:deoxyribonucleotide biosynthetic process"/>
    <property type="evidence" value="ECO:0007669"/>
    <property type="project" value="InterPro"/>
</dbReference>
<dbReference type="PANTHER" id="PTHR23409:SF18">
    <property type="entry name" value="RIBONUCLEOSIDE-DIPHOSPHATE REDUCTASE SUBUNIT M2"/>
    <property type="match status" value="1"/>
</dbReference>
<evidence type="ECO:0000313" key="3">
    <source>
        <dbReference type="Proteomes" id="UP001175226"/>
    </source>
</evidence>
<dbReference type="Pfam" id="PF00268">
    <property type="entry name" value="Ribonuc_red_sm"/>
    <property type="match status" value="1"/>
</dbReference>
<dbReference type="InterPro" id="IPR009078">
    <property type="entry name" value="Ferritin-like_SF"/>
</dbReference>
<organism evidence="2 3">
    <name type="scientific">Armillaria borealis</name>
    <dbReference type="NCBI Taxonomy" id="47425"/>
    <lineage>
        <taxon>Eukaryota</taxon>
        <taxon>Fungi</taxon>
        <taxon>Dikarya</taxon>
        <taxon>Basidiomycota</taxon>
        <taxon>Agaricomycotina</taxon>
        <taxon>Agaricomycetes</taxon>
        <taxon>Agaricomycetidae</taxon>
        <taxon>Agaricales</taxon>
        <taxon>Marasmiineae</taxon>
        <taxon>Physalacriaceae</taxon>
        <taxon>Armillaria</taxon>
    </lineage>
</organism>
<dbReference type="AlphaFoldDB" id="A0AA39IVE1"/>
<comment type="similarity">
    <text evidence="1">Belongs to the ribonucleoside diphosphate reductase small chain family.</text>
</comment>
<gene>
    <name evidence="2" type="ORF">EV421DRAFT_1893409</name>
</gene>
<dbReference type="SUPFAM" id="SSF47240">
    <property type="entry name" value="Ferritin-like"/>
    <property type="match status" value="1"/>
</dbReference>
<dbReference type="GO" id="GO:0016491">
    <property type="term" value="F:oxidoreductase activity"/>
    <property type="evidence" value="ECO:0007669"/>
    <property type="project" value="InterPro"/>
</dbReference>
<reference evidence="2" key="1">
    <citation type="submission" date="2023-06" db="EMBL/GenBank/DDBJ databases">
        <authorList>
            <consortium name="Lawrence Berkeley National Laboratory"/>
            <person name="Ahrendt S."/>
            <person name="Sahu N."/>
            <person name="Indic B."/>
            <person name="Wong-Bajracharya J."/>
            <person name="Merenyi Z."/>
            <person name="Ke H.-M."/>
            <person name="Monk M."/>
            <person name="Kocsube S."/>
            <person name="Drula E."/>
            <person name="Lipzen A."/>
            <person name="Balint B."/>
            <person name="Henrissat B."/>
            <person name="Andreopoulos B."/>
            <person name="Martin F.M."/>
            <person name="Harder C.B."/>
            <person name="Rigling D."/>
            <person name="Ford K.L."/>
            <person name="Foster G.D."/>
            <person name="Pangilinan J."/>
            <person name="Papanicolaou A."/>
            <person name="Barry K."/>
            <person name="LaButti K."/>
            <person name="Viragh M."/>
            <person name="Koriabine M."/>
            <person name="Yan M."/>
            <person name="Riley R."/>
            <person name="Champramary S."/>
            <person name="Plett K.L."/>
            <person name="Tsai I.J."/>
            <person name="Slot J."/>
            <person name="Sipos G."/>
            <person name="Plett J."/>
            <person name="Nagy L.G."/>
            <person name="Grigoriev I.V."/>
        </authorList>
    </citation>
    <scope>NUCLEOTIDE SEQUENCE</scope>
    <source>
        <strain evidence="2">FPL87.14</strain>
    </source>
</reference>
<dbReference type="InterPro" id="IPR012348">
    <property type="entry name" value="RNR-like"/>
</dbReference>
<dbReference type="Proteomes" id="UP001175226">
    <property type="component" value="Unassembled WGS sequence"/>
</dbReference>
<evidence type="ECO:0000313" key="2">
    <source>
        <dbReference type="EMBL" id="KAK0431153.1"/>
    </source>
</evidence>
<dbReference type="InterPro" id="IPR000358">
    <property type="entry name" value="RNR_small_fam"/>
</dbReference>
<dbReference type="Gene3D" id="1.10.620.20">
    <property type="entry name" value="Ribonucleotide Reductase, subunit A"/>
    <property type="match status" value="1"/>
</dbReference>